<evidence type="ECO:0000256" key="1">
    <source>
        <dbReference type="HAMAP-Rule" id="MF_00691"/>
    </source>
</evidence>
<dbReference type="HAMAP" id="MF_00691">
    <property type="entry name" value="PxpA"/>
    <property type="match status" value="1"/>
</dbReference>
<dbReference type="NCBIfam" id="NF003814">
    <property type="entry name" value="PRK05406.1-3"/>
    <property type="match status" value="1"/>
</dbReference>
<dbReference type="SUPFAM" id="SSF88713">
    <property type="entry name" value="Glycoside hydrolase/deacetylase"/>
    <property type="match status" value="1"/>
</dbReference>
<dbReference type="PANTHER" id="PTHR30292">
    <property type="entry name" value="UNCHARACTERIZED PROTEIN YBGL-RELATED"/>
    <property type="match status" value="1"/>
</dbReference>
<keyword evidence="3" id="KW-1185">Reference proteome</keyword>
<dbReference type="CDD" id="cd10787">
    <property type="entry name" value="LamB_YcsF_like"/>
    <property type="match status" value="1"/>
</dbReference>
<dbReference type="EC" id="3.5.2.9" evidence="1"/>
<gene>
    <name evidence="1" type="primary">pxpA</name>
    <name evidence="2" type="ORF">LZ012_08310</name>
</gene>
<dbReference type="RefSeq" id="WP_275709497.1">
    <property type="nucleotide sequence ID" value="NZ_JAKLTN010000001.1"/>
</dbReference>
<dbReference type="InterPro" id="IPR005501">
    <property type="entry name" value="LamB/YcsF/PxpA-like"/>
</dbReference>
<reference evidence="2" key="1">
    <citation type="submission" date="2022-01" db="EMBL/GenBank/DDBJ databases">
        <authorList>
            <person name="Jo J.-H."/>
            <person name="Im W.-T."/>
        </authorList>
    </citation>
    <scope>NUCLEOTIDE SEQUENCE</scope>
    <source>
        <strain evidence="2">XY25</strain>
    </source>
</reference>
<evidence type="ECO:0000313" key="3">
    <source>
        <dbReference type="Proteomes" id="UP001165384"/>
    </source>
</evidence>
<keyword evidence="1" id="KW-0378">Hydrolase</keyword>
<protein>
    <recommendedName>
        <fullName evidence="1">5-oxoprolinase subunit A</fullName>
        <shortName evidence="1">5-OPase subunit A</shortName>
        <ecNumber evidence="1">3.5.2.9</ecNumber>
    </recommendedName>
    <alternativeName>
        <fullName evidence="1">5-oxoprolinase (ATP-hydrolyzing) subunit A</fullName>
    </alternativeName>
</protein>
<comment type="function">
    <text evidence="1">Catalyzes the cleavage of 5-oxoproline to form L-glutamate coupled to the hydrolysis of ATP to ADP and inorganic phosphate.</text>
</comment>
<keyword evidence="1" id="KW-0067">ATP-binding</keyword>
<organism evidence="2 3">
    <name type="scientific">Dechloromonas hankyongensis</name>
    <dbReference type="NCBI Taxonomy" id="2908002"/>
    <lineage>
        <taxon>Bacteria</taxon>
        <taxon>Pseudomonadati</taxon>
        <taxon>Pseudomonadota</taxon>
        <taxon>Betaproteobacteria</taxon>
        <taxon>Rhodocyclales</taxon>
        <taxon>Azonexaceae</taxon>
        <taxon>Dechloromonas</taxon>
    </lineage>
</organism>
<dbReference type="PANTHER" id="PTHR30292:SF0">
    <property type="entry name" value="5-OXOPROLINASE SUBUNIT A"/>
    <property type="match status" value="1"/>
</dbReference>
<dbReference type="Proteomes" id="UP001165384">
    <property type="component" value="Unassembled WGS sequence"/>
</dbReference>
<name>A0ABS9K1E7_9RHOO</name>
<comment type="similarity">
    <text evidence="1">Belongs to the LamB/PxpA family.</text>
</comment>
<comment type="subunit">
    <text evidence="1">Forms a complex composed of PxpA, PxpB and PxpC.</text>
</comment>
<dbReference type="Gene3D" id="3.20.20.370">
    <property type="entry name" value="Glycoside hydrolase/deacetylase"/>
    <property type="match status" value="1"/>
</dbReference>
<dbReference type="InterPro" id="IPR011330">
    <property type="entry name" value="Glyco_hydro/deAcase_b/a-brl"/>
</dbReference>
<comment type="catalytic activity">
    <reaction evidence="1">
        <text>5-oxo-L-proline + ATP + 2 H2O = L-glutamate + ADP + phosphate + H(+)</text>
        <dbReference type="Rhea" id="RHEA:10348"/>
        <dbReference type="ChEBI" id="CHEBI:15377"/>
        <dbReference type="ChEBI" id="CHEBI:15378"/>
        <dbReference type="ChEBI" id="CHEBI:29985"/>
        <dbReference type="ChEBI" id="CHEBI:30616"/>
        <dbReference type="ChEBI" id="CHEBI:43474"/>
        <dbReference type="ChEBI" id="CHEBI:58402"/>
        <dbReference type="ChEBI" id="CHEBI:456216"/>
        <dbReference type="EC" id="3.5.2.9"/>
    </reaction>
</comment>
<comment type="caution">
    <text evidence="2">The sequence shown here is derived from an EMBL/GenBank/DDBJ whole genome shotgun (WGS) entry which is preliminary data.</text>
</comment>
<evidence type="ECO:0000313" key="2">
    <source>
        <dbReference type="EMBL" id="MCG2576997.1"/>
    </source>
</evidence>
<dbReference type="EMBL" id="JAKLTN010000001">
    <property type="protein sequence ID" value="MCG2576997.1"/>
    <property type="molecule type" value="Genomic_DNA"/>
</dbReference>
<sequence>MSIKINLNADLGESYGAWTMGNDADMLPLVGSANLACGFHGGDPLVMRKTLQLARHHGVGVGAHPSYPDLQGFGRRRMAMAPDELEAAILYQIAALDGMARTEGLRVQHVKPHGALNNAACADRALADTIVRAIRAYDPALILLAPALSELCAAGHAAGQPVVEEIFADRAYLDDGQLVPRSRPDAMVHGAEASYAHVRRMLDEGAIVSVTGKRLPCRIGSICVHGDGAEAVATARYLRERLSADGCTLVGLTELAA</sequence>
<accession>A0ABS9K1E7</accession>
<dbReference type="Pfam" id="PF03746">
    <property type="entry name" value="LamB_YcsF"/>
    <property type="match status" value="1"/>
</dbReference>
<proteinExistence type="inferred from homology"/>
<dbReference type="NCBIfam" id="NF003816">
    <property type="entry name" value="PRK05406.1-5"/>
    <property type="match status" value="1"/>
</dbReference>
<keyword evidence="1" id="KW-0547">Nucleotide-binding</keyword>